<feature type="compositionally biased region" description="Basic and acidic residues" evidence="2">
    <location>
        <begin position="316"/>
        <end position="334"/>
    </location>
</feature>
<proteinExistence type="predicted"/>
<feature type="region of interest" description="Disordered" evidence="2">
    <location>
        <begin position="931"/>
        <end position="1027"/>
    </location>
</feature>
<feature type="region of interest" description="Disordered" evidence="2">
    <location>
        <begin position="1"/>
        <end position="54"/>
    </location>
</feature>
<keyword evidence="4" id="KW-1185">Reference proteome</keyword>
<reference evidence="3 4" key="1">
    <citation type="journal article" date="2017" name="Int. J. Parasitol.">
        <title>The genome of the protozoan parasite Cystoisospora suis and a reverse vaccinology approach to identify vaccine candidates.</title>
        <authorList>
            <person name="Palmieri N."/>
            <person name="Shrestha A."/>
            <person name="Ruttkowski B."/>
            <person name="Beck T."/>
            <person name="Vogl C."/>
            <person name="Tomley F."/>
            <person name="Blake D.P."/>
            <person name="Joachim A."/>
        </authorList>
    </citation>
    <scope>NUCLEOTIDE SEQUENCE [LARGE SCALE GENOMIC DNA]</scope>
    <source>
        <strain evidence="3 4">Wien I</strain>
    </source>
</reference>
<dbReference type="InterPro" id="IPR011989">
    <property type="entry name" value="ARM-like"/>
</dbReference>
<sequence>MRERAEKYPSEPGGGSVCQEIRRTVHGLDMSASTKKPGDHSKAERRASALLKNGEFRAKYPALAQALSESVGVPASPFPSSPASEPTPSAEDSKTTFPSGLAASALVGSTGTTGHLNSNASSFCRGVQSLPAGSPHHTAASRSSATSAAYPPSVPSATSVSLQNPGRAGQACADGRTRAAATTAALQSRLPSNPSNSGSPSRPADSPVRLVPAVSPGSTIYPYSSLGTDGHRRRQPQEPDNSSSADRPAVSTSETKLSDASTLPPPSRISEPANERRGPLRGLAPVGRGPHGSVDSSQAPQRESSELHQPTAARSADQRKSDGPDIAEELHTSEGDPGAPQNTKGGAGCSSSVEVQPPASRYIPPDVCYRAELSSASQSDQDACGHTCGGSAPRSKTRHAGLSQPPLEPPQHYMHRLEELQRQYAGAIQARKTVEYQYQLFRSLDRPPILVPPPPRSSFVPATPTPSTYAGLPPALPAQLQQLQVLYQQRQKGLSSSWKPGDSFLQTRASSVHPPGRLSEWQTTAPPPFCPALAGSGKSPGHEVSRVSGSALPASSQVPATLTGVSSQVAGQRATGDWHGLGPVQQQKMVNPALVFVKETMDQVLQQLRSESVSLQNQSREIGLKLVESKEKSEIEKWRSMGVNELLCEMSEEQQAFIKEQLRAIDQAKTDLETMKGEADRIECHTRDAFYRSLYAAGANDEEVQEQKEQLRRIEELKQQLPSTSGGGASVCDYVTQSGGDPLEKLNDLNLGYNLESLPARRCKAEVNALLRQMGYRHSEKPVPVRRSGYPAQYFSKFPELYPYPEYAAGLPASQQAVQERLLELKQKGDLSGAVNALRLDREDESTAENVTAAALLREEQVLMQEQRRKQDEEQDWEQFFRAKREARERALAEEAAKKAREEAARAAEEARQAVELLVQRQRAAEAEAAAAERKAAAENEAARAAERKADAERQALELAEKRRREQADEERERARTRKEQEARAQAEREAEEKRKNGEESNAAEEILPRRPSRSATGVQRIGTRRQATLTVAAAEELADRMRRDPSMRRKRSLATPRARVEEGIQPKPSTEAKEEAGLGEGGPPLGMQRTLTMYKTPLSRTLSMAHPGGGAAVPKGDAQRLLLDKQEPTMDDRKELNSVEIPEKLLAAGLTVMPVQNKKKAELLSNSALAKRLPYQKCESFVHLTPPAEPRNDIVVYERYKDIKELLATGRLGLKAKAQAVYDFAFACCKKVVRDDPRSQASVFLAPALEVPWTDPDNAVYFPGTGFVSCCFRGLRVQEYANVLMEAIPYYPYQIDIQRAGVIAFLNIFEHCKYQEQLAVPLFDCLTTLMAIDDEELRGDVVAVMAAVIRPQVVINSHLVDELLVYIEKVKDAQLCSYGLHVLLVARSPHRKDAQYAVFVRLLEKWKFEPTVPTRACLAIDSFAKRARQEGLAQHHRKKHMADGVPIEVSEGLDKFQRGLSYAEDIQVLDNSQPPVWINRHITDVQQIVMVMDRHPQHRRLQGAACQALASLAGVSLPHCEHVARLGLSRVYTATLNHKESQTIAMSLCSLIALLASVRQCRAALQPKMVDMVRQFIGRHRNVSEVLAAACAALTKLDTLFPLTNESLERLTLAIIVNNLRNSSDQTQVVVATADFIQRVAGKVGELSEVRERLVELDAVEALVKGITVCSMDIQACQLGCRAVSHLVYGQPHSSRIYADLVRLRAMTAFLFVLLKHHKSAPFCRDALCCIANCASYGPCAEAVMERGINVVCKAMDTNVADIEVVAQGCRCLGFIAAQPALKATAQTRAEAIISYAAEEFSKKPETRQLLSQFLTDIFNQRGVTPQLIEPLWNPSEPFA</sequence>
<dbReference type="OrthoDB" id="331246at2759"/>
<comment type="caution">
    <text evidence="3">The sequence shown here is derived from an EMBL/GenBank/DDBJ whole genome shotgun (WGS) entry which is preliminary data.</text>
</comment>
<gene>
    <name evidence="3" type="ORF">CSUI_009743</name>
</gene>
<name>A0A2C6JFK3_9APIC</name>
<protein>
    <submittedName>
        <fullName evidence="3">Uncharacterized protein</fullName>
    </submittedName>
</protein>
<feature type="compositionally biased region" description="Basic and acidic residues" evidence="2">
    <location>
        <begin position="931"/>
        <end position="999"/>
    </location>
</feature>
<keyword evidence="1" id="KW-0175">Coiled coil</keyword>
<feature type="compositionally biased region" description="Polar residues" evidence="2">
    <location>
        <begin position="340"/>
        <end position="354"/>
    </location>
</feature>
<feature type="non-terminal residue" evidence="3">
    <location>
        <position position="1841"/>
    </location>
</feature>
<evidence type="ECO:0000313" key="4">
    <source>
        <dbReference type="Proteomes" id="UP000221165"/>
    </source>
</evidence>
<evidence type="ECO:0000313" key="3">
    <source>
        <dbReference type="EMBL" id="PHJ16441.1"/>
    </source>
</evidence>
<organism evidence="3 4">
    <name type="scientific">Cystoisospora suis</name>
    <dbReference type="NCBI Taxonomy" id="483139"/>
    <lineage>
        <taxon>Eukaryota</taxon>
        <taxon>Sar</taxon>
        <taxon>Alveolata</taxon>
        <taxon>Apicomplexa</taxon>
        <taxon>Conoidasida</taxon>
        <taxon>Coccidia</taxon>
        <taxon>Eucoccidiorida</taxon>
        <taxon>Eimeriorina</taxon>
        <taxon>Sarcocystidae</taxon>
        <taxon>Cystoisospora</taxon>
    </lineage>
</organism>
<feature type="coiled-coil region" evidence="1">
    <location>
        <begin position="658"/>
        <end position="720"/>
    </location>
</feature>
<feature type="region of interest" description="Disordered" evidence="2">
    <location>
        <begin position="68"/>
        <end position="98"/>
    </location>
</feature>
<feature type="region of interest" description="Disordered" evidence="2">
    <location>
        <begin position="1043"/>
        <end position="1088"/>
    </location>
</feature>
<feature type="compositionally biased region" description="Low complexity" evidence="2">
    <location>
        <begin position="134"/>
        <end position="161"/>
    </location>
</feature>
<feature type="compositionally biased region" description="Basic and acidic residues" evidence="2">
    <location>
        <begin position="1059"/>
        <end position="1077"/>
    </location>
</feature>
<feature type="compositionally biased region" description="Low complexity" evidence="2">
    <location>
        <begin position="178"/>
        <end position="203"/>
    </location>
</feature>
<feature type="compositionally biased region" description="Low complexity" evidence="2">
    <location>
        <begin position="81"/>
        <end position="90"/>
    </location>
</feature>
<dbReference type="RefSeq" id="XP_067918170.1">
    <property type="nucleotide sequence ID" value="XM_068069852.1"/>
</dbReference>
<dbReference type="Gene3D" id="1.25.10.10">
    <property type="entry name" value="Leucine-rich Repeat Variant"/>
    <property type="match status" value="1"/>
</dbReference>
<feature type="region of interest" description="Disordered" evidence="2">
    <location>
        <begin position="375"/>
        <end position="410"/>
    </location>
</feature>
<accession>A0A2C6JFK3</accession>
<dbReference type="EMBL" id="MIGC01005959">
    <property type="protein sequence ID" value="PHJ16441.1"/>
    <property type="molecule type" value="Genomic_DNA"/>
</dbReference>
<dbReference type="VEuPathDB" id="ToxoDB:CSUI_009743"/>
<dbReference type="GeneID" id="94433063"/>
<dbReference type="InterPro" id="IPR016024">
    <property type="entry name" value="ARM-type_fold"/>
</dbReference>
<evidence type="ECO:0000256" key="2">
    <source>
        <dbReference type="SAM" id="MobiDB-lite"/>
    </source>
</evidence>
<feature type="region of interest" description="Disordered" evidence="2">
    <location>
        <begin position="132"/>
        <end position="363"/>
    </location>
</feature>
<dbReference type="SUPFAM" id="SSF48371">
    <property type="entry name" value="ARM repeat"/>
    <property type="match status" value="1"/>
</dbReference>
<dbReference type="Proteomes" id="UP000221165">
    <property type="component" value="Unassembled WGS sequence"/>
</dbReference>
<feature type="compositionally biased region" description="Polar residues" evidence="2">
    <location>
        <begin position="238"/>
        <end position="261"/>
    </location>
</feature>
<feature type="compositionally biased region" description="Polar residues" evidence="2">
    <location>
        <begin position="216"/>
        <end position="227"/>
    </location>
</feature>
<evidence type="ECO:0000256" key="1">
    <source>
        <dbReference type="SAM" id="Coils"/>
    </source>
</evidence>
<feature type="compositionally biased region" description="Basic and acidic residues" evidence="2">
    <location>
        <begin position="36"/>
        <end position="47"/>
    </location>
</feature>